<dbReference type="InterPro" id="IPR034660">
    <property type="entry name" value="DinB/YfiT-like"/>
</dbReference>
<dbReference type="Proteomes" id="UP000006055">
    <property type="component" value="Chromosome"/>
</dbReference>
<dbReference type="EMBL" id="CP003360">
    <property type="protein sequence ID" value="AFM24789.1"/>
    <property type="molecule type" value="Genomic_DNA"/>
</dbReference>
<dbReference type="OrthoDB" id="9798830at2"/>
<organism evidence="1 2">
    <name type="scientific">Desulfomonile tiedjei (strain ATCC 49306 / DSM 6799 / DCB-1)</name>
    <dbReference type="NCBI Taxonomy" id="706587"/>
    <lineage>
        <taxon>Bacteria</taxon>
        <taxon>Pseudomonadati</taxon>
        <taxon>Thermodesulfobacteriota</taxon>
        <taxon>Desulfomonilia</taxon>
        <taxon>Desulfomonilales</taxon>
        <taxon>Desulfomonilaceae</taxon>
        <taxon>Desulfomonile</taxon>
    </lineage>
</organism>
<keyword evidence="2" id="KW-1185">Reference proteome</keyword>
<evidence type="ECO:0000313" key="1">
    <source>
        <dbReference type="EMBL" id="AFM24789.1"/>
    </source>
</evidence>
<dbReference type="STRING" id="706587.Desti_2090"/>
<dbReference type="eggNOG" id="COG2318">
    <property type="taxonomic scope" value="Bacteria"/>
</dbReference>
<protein>
    <submittedName>
        <fullName evidence="1">Uncharacterized protein</fullName>
    </submittedName>
</protein>
<name>I4C5E8_DESTA</name>
<proteinExistence type="predicted"/>
<dbReference type="SUPFAM" id="SSF109854">
    <property type="entry name" value="DinB/YfiT-like putative metalloenzymes"/>
    <property type="match status" value="1"/>
</dbReference>
<gene>
    <name evidence="1" type="ordered locus">Desti_2090</name>
</gene>
<evidence type="ECO:0000313" key="2">
    <source>
        <dbReference type="Proteomes" id="UP000006055"/>
    </source>
</evidence>
<accession>I4C5E8</accession>
<sequence>MKAQDVLREELIALLEGGNAHFGFMGALADFPLEHINSKAPNTPYSFWHFVEHIRIAQWDILEFIRDPKHVSPNYPEGYRPRPEEQTDEKGWQKSINGVISDREALKAIVRDKKTDLFAPIPHAPDYTIFREIVLAADHTAYHTGEIAIMRQVMNLWPAGNLYLTGKPD</sequence>
<reference evidence="2" key="1">
    <citation type="submission" date="2012-06" db="EMBL/GenBank/DDBJ databases">
        <title>Complete sequence of chromosome of Desulfomonile tiedjei DSM 6799.</title>
        <authorList>
            <person name="Lucas S."/>
            <person name="Copeland A."/>
            <person name="Lapidus A."/>
            <person name="Glavina del Rio T."/>
            <person name="Dalin E."/>
            <person name="Tice H."/>
            <person name="Bruce D."/>
            <person name="Goodwin L."/>
            <person name="Pitluck S."/>
            <person name="Peters L."/>
            <person name="Ovchinnikova G."/>
            <person name="Zeytun A."/>
            <person name="Lu M."/>
            <person name="Kyrpides N."/>
            <person name="Mavromatis K."/>
            <person name="Ivanova N."/>
            <person name="Brettin T."/>
            <person name="Detter J.C."/>
            <person name="Han C."/>
            <person name="Larimer F."/>
            <person name="Land M."/>
            <person name="Hauser L."/>
            <person name="Markowitz V."/>
            <person name="Cheng J.-F."/>
            <person name="Hugenholtz P."/>
            <person name="Woyke T."/>
            <person name="Wu D."/>
            <person name="Spring S."/>
            <person name="Schroeder M."/>
            <person name="Brambilla E."/>
            <person name="Klenk H.-P."/>
            <person name="Eisen J.A."/>
        </authorList>
    </citation>
    <scope>NUCLEOTIDE SEQUENCE [LARGE SCALE GENOMIC DNA]</scope>
    <source>
        <strain evidence="2">ATCC 49306 / DSM 6799 / DCB-1</strain>
    </source>
</reference>
<dbReference type="AlphaFoldDB" id="I4C5E8"/>
<dbReference type="Gene3D" id="1.20.120.450">
    <property type="entry name" value="dinb family like domain"/>
    <property type="match status" value="1"/>
</dbReference>
<dbReference type="PATRIC" id="fig|706587.4.peg.2403"/>
<dbReference type="RefSeq" id="WP_014809933.1">
    <property type="nucleotide sequence ID" value="NC_018025.1"/>
</dbReference>
<dbReference type="HOGENOM" id="CLU_107587_2_0_7"/>
<dbReference type="KEGG" id="dti:Desti_2090"/>